<dbReference type="Pfam" id="PF17921">
    <property type="entry name" value="Integrase_H2C2"/>
    <property type="match status" value="1"/>
</dbReference>
<dbReference type="SUPFAM" id="SSF54160">
    <property type="entry name" value="Chromo domain-like"/>
    <property type="match status" value="1"/>
</dbReference>
<evidence type="ECO:0000259" key="12">
    <source>
        <dbReference type="PROSITE" id="PS50994"/>
    </source>
</evidence>
<keyword evidence="7" id="KW-0695">RNA-directed DNA polymerase</keyword>
<dbReference type="GO" id="GO:0004190">
    <property type="term" value="F:aspartic-type endopeptidase activity"/>
    <property type="evidence" value="ECO:0007669"/>
    <property type="project" value="UniProtKB-KW"/>
</dbReference>
<dbReference type="PANTHER" id="PTHR37984">
    <property type="entry name" value="PROTEIN CBG26694"/>
    <property type="match status" value="1"/>
</dbReference>
<dbReference type="GO" id="GO:0015074">
    <property type="term" value="P:DNA integration"/>
    <property type="evidence" value="ECO:0007669"/>
    <property type="project" value="UniProtKB-KW"/>
</dbReference>
<accession>A0A5J5BUC5</accession>
<dbReference type="InterPro" id="IPR036397">
    <property type="entry name" value="RNaseH_sf"/>
</dbReference>
<keyword evidence="3" id="KW-0064">Aspartyl protease</keyword>
<keyword evidence="14" id="KW-1185">Reference proteome</keyword>
<evidence type="ECO:0000256" key="1">
    <source>
        <dbReference type="ARBA" id="ARBA00022670"/>
    </source>
</evidence>
<evidence type="ECO:0000256" key="6">
    <source>
        <dbReference type="ARBA" id="ARBA00022908"/>
    </source>
</evidence>
<keyword evidence="1" id="KW-0645">Protease</keyword>
<reference evidence="13 14" key="1">
    <citation type="submission" date="2019-09" db="EMBL/GenBank/DDBJ databases">
        <title>A chromosome-level genome assembly of the Chinese tupelo Nyssa sinensis.</title>
        <authorList>
            <person name="Yang X."/>
            <person name="Kang M."/>
            <person name="Yang Y."/>
            <person name="Xiong H."/>
            <person name="Wang M."/>
            <person name="Zhang Z."/>
            <person name="Wang Z."/>
            <person name="Wu H."/>
            <person name="Ma T."/>
            <person name="Liu J."/>
            <person name="Xi Z."/>
        </authorList>
    </citation>
    <scope>NUCLEOTIDE SEQUENCE [LARGE SCALE GENOMIC DNA]</scope>
    <source>
        <strain evidence="13">J267</strain>
        <tissue evidence="13">Leaf</tissue>
    </source>
</reference>
<keyword evidence="8" id="KW-0548">Nucleotidyltransferase</keyword>
<evidence type="ECO:0000256" key="9">
    <source>
        <dbReference type="ARBA" id="ARBA00023125"/>
    </source>
</evidence>
<keyword evidence="6" id="KW-0229">DNA integration</keyword>
<evidence type="ECO:0000256" key="4">
    <source>
        <dbReference type="ARBA" id="ARBA00022801"/>
    </source>
</evidence>
<dbReference type="GO" id="GO:0006310">
    <property type="term" value="P:DNA recombination"/>
    <property type="evidence" value="ECO:0007669"/>
    <property type="project" value="UniProtKB-KW"/>
</dbReference>
<dbReference type="Gene3D" id="1.10.340.70">
    <property type="match status" value="1"/>
</dbReference>
<evidence type="ECO:0000313" key="13">
    <source>
        <dbReference type="EMBL" id="KAA8545367.1"/>
    </source>
</evidence>
<evidence type="ECO:0008006" key="15">
    <source>
        <dbReference type="Google" id="ProtNLM"/>
    </source>
</evidence>
<feature type="domain" description="Chromo" evidence="11">
    <location>
        <begin position="410"/>
        <end position="463"/>
    </location>
</feature>
<sequence length="463" mass="53813">MEKPRPSAWLLLIGEKGSIKYTTKIPSCSSYSTTTIKVHQEQVMQQFHSSPIGGHTGSQKTHSRLKREFFWHGMRKDIRKFIRECEVCQRNKTENLKPVGALQPLPIPSKVWVDISMDFIEGLPLSKGYSLIMVIVDRLSKYSYFIPMAHPYTAATVAKTFMDNIFKLHGIPQSIVSDRDAIFTSNFWKEIFHLSGTKLLMSSAYHPQTDGQTEVMNKWLEGYLRCFTSDRPKDWANWLALAEWTYNTSEHSSTGFTPFEMVYGQEPPRLFPYEPGTTAVQAVEDEMRSRDFILTLARENLQEAQTRMKLYADKKRTEREYNVGDWVYLRLRPYKQMTVAMRKSLKLSPRYFGPFQIIQKIGKVVYKLDLPKESKTYPVFHISYLKKKIGTQVNPNPRLPTVMENGTMAPEPEKILERRLKKKGNRAGIDFLIQWKGSKKEDATWVDAEELRRTYPELVGEFF</sequence>
<keyword evidence="8" id="KW-0239">DNA-directed DNA polymerase</keyword>
<dbReference type="InterPro" id="IPR001584">
    <property type="entry name" value="Integrase_cat-core"/>
</dbReference>
<proteinExistence type="predicted"/>
<keyword evidence="10" id="KW-0233">DNA recombination</keyword>
<dbReference type="Pfam" id="PF00665">
    <property type="entry name" value="rve"/>
    <property type="match status" value="1"/>
</dbReference>
<organism evidence="13 14">
    <name type="scientific">Nyssa sinensis</name>
    <dbReference type="NCBI Taxonomy" id="561372"/>
    <lineage>
        <taxon>Eukaryota</taxon>
        <taxon>Viridiplantae</taxon>
        <taxon>Streptophyta</taxon>
        <taxon>Embryophyta</taxon>
        <taxon>Tracheophyta</taxon>
        <taxon>Spermatophyta</taxon>
        <taxon>Magnoliopsida</taxon>
        <taxon>eudicotyledons</taxon>
        <taxon>Gunneridae</taxon>
        <taxon>Pentapetalae</taxon>
        <taxon>asterids</taxon>
        <taxon>Cornales</taxon>
        <taxon>Nyssaceae</taxon>
        <taxon>Nyssa</taxon>
    </lineage>
</organism>
<dbReference type="Gene3D" id="2.40.50.40">
    <property type="match status" value="1"/>
</dbReference>
<keyword evidence="2" id="KW-0479">Metal-binding</keyword>
<evidence type="ECO:0000256" key="8">
    <source>
        <dbReference type="ARBA" id="ARBA00022932"/>
    </source>
</evidence>
<dbReference type="InterPro" id="IPR012337">
    <property type="entry name" value="RNaseH-like_sf"/>
</dbReference>
<dbReference type="Proteomes" id="UP000325577">
    <property type="component" value="Linkage Group LG10"/>
</dbReference>
<dbReference type="GO" id="GO:0006508">
    <property type="term" value="P:proteolysis"/>
    <property type="evidence" value="ECO:0007669"/>
    <property type="project" value="UniProtKB-KW"/>
</dbReference>
<dbReference type="Gene3D" id="3.30.420.10">
    <property type="entry name" value="Ribonuclease H-like superfamily/Ribonuclease H"/>
    <property type="match status" value="1"/>
</dbReference>
<dbReference type="InterPro" id="IPR023780">
    <property type="entry name" value="Chromo_domain"/>
</dbReference>
<dbReference type="PROSITE" id="PS50013">
    <property type="entry name" value="CHROMO_2"/>
    <property type="match status" value="1"/>
</dbReference>
<gene>
    <name evidence="13" type="ORF">F0562_020151</name>
</gene>
<dbReference type="AlphaFoldDB" id="A0A5J5BUC5"/>
<dbReference type="Pfam" id="PF00385">
    <property type="entry name" value="Chromo"/>
    <property type="match status" value="1"/>
</dbReference>
<keyword evidence="8" id="KW-0808">Transferase</keyword>
<evidence type="ECO:0000259" key="11">
    <source>
        <dbReference type="PROSITE" id="PS50013"/>
    </source>
</evidence>
<dbReference type="InterPro" id="IPR056924">
    <property type="entry name" value="SH3_Tf2-1"/>
</dbReference>
<dbReference type="Pfam" id="PF24626">
    <property type="entry name" value="SH3_Tf2-1"/>
    <property type="match status" value="1"/>
</dbReference>
<protein>
    <recommendedName>
        <fullName evidence="15">Integrase catalytic domain-containing protein</fullName>
    </recommendedName>
</protein>
<evidence type="ECO:0000313" key="14">
    <source>
        <dbReference type="Proteomes" id="UP000325577"/>
    </source>
</evidence>
<name>A0A5J5BUC5_9ASTE</name>
<evidence type="ECO:0000256" key="10">
    <source>
        <dbReference type="ARBA" id="ARBA00023172"/>
    </source>
</evidence>
<dbReference type="EMBL" id="CM018033">
    <property type="protein sequence ID" value="KAA8545367.1"/>
    <property type="molecule type" value="Genomic_DNA"/>
</dbReference>
<keyword evidence="5" id="KW-0460">Magnesium</keyword>
<evidence type="ECO:0000256" key="5">
    <source>
        <dbReference type="ARBA" id="ARBA00022842"/>
    </source>
</evidence>
<keyword evidence="9" id="KW-0238">DNA-binding</keyword>
<dbReference type="InterPro" id="IPR041588">
    <property type="entry name" value="Integrase_H2C2"/>
</dbReference>
<dbReference type="FunFam" id="1.10.340.70:FF:000001">
    <property type="entry name" value="Retrovirus-related Pol polyprotein from transposon gypsy-like Protein"/>
    <property type="match status" value="1"/>
</dbReference>
<dbReference type="GO" id="GO:0003677">
    <property type="term" value="F:DNA binding"/>
    <property type="evidence" value="ECO:0007669"/>
    <property type="project" value="UniProtKB-KW"/>
</dbReference>
<dbReference type="GO" id="GO:0003964">
    <property type="term" value="F:RNA-directed DNA polymerase activity"/>
    <property type="evidence" value="ECO:0007669"/>
    <property type="project" value="UniProtKB-KW"/>
</dbReference>
<evidence type="ECO:0000256" key="3">
    <source>
        <dbReference type="ARBA" id="ARBA00022750"/>
    </source>
</evidence>
<dbReference type="PANTHER" id="PTHR37984:SF15">
    <property type="entry name" value="INTEGRASE CATALYTIC DOMAIN-CONTAINING PROTEIN"/>
    <property type="match status" value="1"/>
</dbReference>
<dbReference type="GO" id="GO:0046872">
    <property type="term" value="F:metal ion binding"/>
    <property type="evidence" value="ECO:0007669"/>
    <property type="project" value="UniProtKB-KW"/>
</dbReference>
<dbReference type="PROSITE" id="PS50994">
    <property type="entry name" value="INTEGRASE"/>
    <property type="match status" value="1"/>
</dbReference>
<evidence type="ECO:0000256" key="2">
    <source>
        <dbReference type="ARBA" id="ARBA00022723"/>
    </source>
</evidence>
<dbReference type="FunFam" id="3.30.420.10:FF:000219">
    <property type="entry name" value="Putative retroelement"/>
    <property type="match status" value="1"/>
</dbReference>
<dbReference type="OrthoDB" id="5554229at2759"/>
<dbReference type="GO" id="GO:0003887">
    <property type="term" value="F:DNA-directed DNA polymerase activity"/>
    <property type="evidence" value="ECO:0007669"/>
    <property type="project" value="UniProtKB-KW"/>
</dbReference>
<dbReference type="InterPro" id="IPR016197">
    <property type="entry name" value="Chromo-like_dom_sf"/>
</dbReference>
<feature type="domain" description="Integrase catalytic" evidence="12">
    <location>
        <begin position="102"/>
        <end position="266"/>
    </location>
</feature>
<evidence type="ECO:0000256" key="7">
    <source>
        <dbReference type="ARBA" id="ARBA00022918"/>
    </source>
</evidence>
<keyword evidence="4" id="KW-0378">Hydrolase</keyword>
<dbReference type="SUPFAM" id="SSF53098">
    <property type="entry name" value="Ribonuclease H-like"/>
    <property type="match status" value="1"/>
</dbReference>
<dbReference type="InterPro" id="IPR050951">
    <property type="entry name" value="Retrovirus_Pol_polyprotein"/>
</dbReference>
<dbReference type="InterPro" id="IPR000953">
    <property type="entry name" value="Chromo/chromo_shadow_dom"/>
</dbReference>